<reference evidence="1 2" key="1">
    <citation type="submission" date="2018-06" db="EMBL/GenBank/DDBJ databases">
        <title>Extensive metabolic versatility and redundancy in microbially diverse, dynamic hydrothermal sediments.</title>
        <authorList>
            <person name="Dombrowski N."/>
            <person name="Teske A."/>
            <person name="Baker B.J."/>
        </authorList>
    </citation>
    <scope>NUCLEOTIDE SEQUENCE [LARGE SCALE GENOMIC DNA]</scope>
    <source>
        <strain evidence="1">B51_G17</strain>
    </source>
</reference>
<feature type="non-terminal residue" evidence="1">
    <location>
        <position position="1"/>
    </location>
</feature>
<dbReference type="InterPro" id="IPR002763">
    <property type="entry name" value="DUF72"/>
</dbReference>
<dbReference type="InterPro" id="IPR036520">
    <property type="entry name" value="UPF0759_sf"/>
</dbReference>
<proteinExistence type="predicted"/>
<dbReference type="Pfam" id="PF01904">
    <property type="entry name" value="DUF72"/>
    <property type="match status" value="1"/>
</dbReference>
<dbReference type="Proteomes" id="UP000278031">
    <property type="component" value="Unassembled WGS sequence"/>
</dbReference>
<dbReference type="EMBL" id="QMWP01000068">
    <property type="protein sequence ID" value="RLG70313.1"/>
    <property type="molecule type" value="Genomic_DNA"/>
</dbReference>
<sequence>YFIGCSGWFYWHWRGLFYAAQSQPREWFKEYCKHFNTVEINASFYHFPTEKTAKGWLKRAPKEFIYTVKANKAITHIKKFKGTRRLIKNFYKVVNVLKENNQLGCVLFQLPPSLHYSKTKLKEILQQLNPEFKNVIEFRHASWWNKEVYDEMKKHDAIFCIVSATEKIPADYVYTSKKAAYFRFHGREWYRYSYSEEELKQYAEEMKKCKAKEVYAYFNNDFNAFAPRNAIRLKQLLGLP</sequence>
<gene>
    <name evidence="1" type="ORF">DRO04_02035</name>
</gene>
<comment type="caution">
    <text evidence="1">The sequence shown here is derived from an EMBL/GenBank/DDBJ whole genome shotgun (WGS) entry which is preliminary data.</text>
</comment>
<name>A0A497JH18_9ARCH</name>
<protein>
    <submittedName>
        <fullName evidence="1">DUF72 domain-containing protein</fullName>
    </submittedName>
</protein>
<organism evidence="1 2">
    <name type="scientific">Candidatus Iainarchaeum sp</name>
    <dbReference type="NCBI Taxonomy" id="3101447"/>
    <lineage>
        <taxon>Archaea</taxon>
        <taxon>Candidatus Iainarchaeota</taxon>
        <taxon>Candidatus Iainarchaeia</taxon>
        <taxon>Candidatus Iainarchaeales</taxon>
        <taxon>Candidatus Iainarchaeaceae</taxon>
        <taxon>Candidatus Iainarchaeum</taxon>
    </lineage>
</organism>
<dbReference type="PANTHER" id="PTHR30348">
    <property type="entry name" value="UNCHARACTERIZED PROTEIN YECE"/>
    <property type="match status" value="1"/>
</dbReference>
<dbReference type="Gene3D" id="3.20.20.410">
    <property type="entry name" value="Protein of unknown function UPF0759"/>
    <property type="match status" value="1"/>
</dbReference>
<accession>A0A497JH18</accession>
<dbReference type="PANTHER" id="PTHR30348:SF4">
    <property type="entry name" value="DUF72 DOMAIN-CONTAINING PROTEIN"/>
    <property type="match status" value="1"/>
</dbReference>
<dbReference type="SUPFAM" id="SSF117396">
    <property type="entry name" value="TM1631-like"/>
    <property type="match status" value="1"/>
</dbReference>
<evidence type="ECO:0000313" key="2">
    <source>
        <dbReference type="Proteomes" id="UP000278031"/>
    </source>
</evidence>
<evidence type="ECO:0000313" key="1">
    <source>
        <dbReference type="EMBL" id="RLG70313.1"/>
    </source>
</evidence>
<dbReference type="AlphaFoldDB" id="A0A497JH18"/>